<evidence type="ECO:0000256" key="12">
    <source>
        <dbReference type="ARBA" id="ARBA00023293"/>
    </source>
</evidence>
<keyword evidence="15" id="KW-0175">Coiled coil</keyword>
<accession>A0ABY7DI85</accession>
<evidence type="ECO:0000256" key="14">
    <source>
        <dbReference type="RuleBase" id="RU003431"/>
    </source>
</evidence>
<keyword evidence="11 13" id="KW-0456">Lyase</keyword>
<dbReference type="PROSITE" id="PS50011">
    <property type="entry name" value="PROTEIN_KINASE_DOM"/>
    <property type="match status" value="1"/>
</dbReference>
<dbReference type="PROSITE" id="PS50125">
    <property type="entry name" value="GUANYLATE_CYCLASE_2"/>
    <property type="match status" value="1"/>
</dbReference>
<dbReference type="PRINTS" id="PR00255">
    <property type="entry name" value="NATPEPTIDER"/>
</dbReference>
<keyword evidence="10" id="KW-0325">Glycoprotein</keyword>
<feature type="coiled-coil region" evidence="15">
    <location>
        <begin position="692"/>
        <end position="719"/>
    </location>
</feature>
<name>A0ABY7DI85_MYAAR</name>
<evidence type="ECO:0000313" key="20">
    <source>
        <dbReference type="EMBL" id="WAQ97394.1"/>
    </source>
</evidence>
<dbReference type="InterPro" id="IPR001054">
    <property type="entry name" value="A/G_cyclase"/>
</dbReference>
<comment type="catalytic activity">
    <reaction evidence="14">
        <text>GTP = 3',5'-cyclic GMP + diphosphate</text>
        <dbReference type="Rhea" id="RHEA:13665"/>
        <dbReference type="ChEBI" id="CHEBI:33019"/>
        <dbReference type="ChEBI" id="CHEBI:37565"/>
        <dbReference type="ChEBI" id="CHEBI:57746"/>
        <dbReference type="EC" id="4.6.1.2"/>
    </reaction>
</comment>
<keyword evidence="12 14" id="KW-0141">cGMP biosynthesis</keyword>
<dbReference type="InterPro" id="IPR028082">
    <property type="entry name" value="Peripla_BP_I"/>
</dbReference>
<evidence type="ECO:0000256" key="8">
    <source>
        <dbReference type="ARBA" id="ARBA00023136"/>
    </source>
</evidence>
<feature type="region of interest" description="Disordered" evidence="16">
    <location>
        <begin position="967"/>
        <end position="995"/>
    </location>
</feature>
<evidence type="ECO:0000256" key="17">
    <source>
        <dbReference type="SAM" id="Phobius"/>
    </source>
</evidence>
<dbReference type="SMART" id="SM00044">
    <property type="entry name" value="CYCc"/>
    <property type="match status" value="1"/>
</dbReference>
<evidence type="ECO:0000256" key="3">
    <source>
        <dbReference type="ARBA" id="ARBA00022692"/>
    </source>
</evidence>
<keyword evidence="7" id="KW-0342">GTP-binding</keyword>
<keyword evidence="8 17" id="KW-0472">Membrane</keyword>
<keyword evidence="9" id="KW-0675">Receptor</keyword>
<sequence length="1163" mass="131714">MSCHGHSIHAARKCADYDVSDKEQFPTFARTFPPATQVAKPIISLLLHYNWMKFTLVYGSLYNSMVIADKIRELAKLNNITLNDEETFEDPHIPLTMPNPFPGIVERTFVDTRVYVFLGTYNGIVDMMTNMYDRGLLDTGEYVVIYFDHETLDAIEPLKYYSRTTDPPMTKTNEEAVRSLLVITGSPPTNPHYESFKRTVTLYCEKEPFSFPNIEGYVRRTTVFAAYLYDAVLLYAKAVHEVIEAAGSVTNGTAIVEKILDTNYTSIQGYQVHIDKNGDAEGNYTLLSRQPYKTNLSDYSMLPVGHFQIGRVSSGPPVLRLYDGMDILWVSGESPIDEPRCGYRAQRCIPPKRYTFEILGGVIGGIALVLIIIALVIYRNWRYEQEIAGLLWKIPREDLKTSESSDRRDSFGSRMTLSQLSMDSRMSYTQVYARTGGYRGQIVALKMYEKKHLYISRKTKKEMKLMRDLRHNNINAFLGACIDPPVFIIVTEYCSKGSLTDILENEDVKLDNMFLSSLVKDIIQGMTFLHESELVYHGNLKSSNCVVTSRWTLQITDFGLLEVRAATYKIEEEHAFHRNLFWKAPEHLRTSLSKGSQNGDIYSFAIVLHEIFGRRGPYGFCNMTPKEVIDRVRNDSNSVPFRPNTSLLSCDSFVIECMQMCWEESPDNRPDFRGVRKLLDPLWRHGTRRNIMDKMMAMMEKYQKNLEDIVEERTTALMEEKKKTEALLLRMLPRCVADQLKSGEAVVPECYNCVTIYFSDICGFTHLSAESTPMQVVDMLNDLYTIFDNTIRNFDVYKIETIGDAYMVVSGLPIRNGDSHAGEIASMSLQLLRHIKSFTVRHIPDYHMSLRIGMHSGPCVAGVVGLTMPRYTLFGDTVNTASRMETNGEPMKIHCSQESRDILVSLGGYTLESRGKVPMKGKGELHTFWLLSEDESVRNIRVRKSSKTLTEIYSNCYFQPSTPKISHRGLSGRIKHSPQNPSYRCSQHDSDDNYNIQDNNRPLLELLRDSENKASHCDSPVQNSFHSPAFHSSGKETHSSSVQGLNTVHINLKAPVNGIMADVYVKSSSSNPDMNSNHNTPRCYEVVNENNGEISSNAGENIRETDSLLSSSSPTSNKAENKCGFGCSIRGDNHPLSNNTELDNLTSDNCTNEPTLLTMKSSI</sequence>
<evidence type="ECO:0000256" key="5">
    <source>
        <dbReference type="ARBA" id="ARBA00022741"/>
    </source>
</evidence>
<dbReference type="PROSITE" id="PS00452">
    <property type="entry name" value="GUANYLATE_CYCLASE_1"/>
    <property type="match status" value="1"/>
</dbReference>
<dbReference type="Pfam" id="PF07714">
    <property type="entry name" value="PK_Tyr_Ser-Thr"/>
    <property type="match status" value="1"/>
</dbReference>
<evidence type="ECO:0000259" key="18">
    <source>
        <dbReference type="PROSITE" id="PS50011"/>
    </source>
</evidence>
<dbReference type="InterPro" id="IPR000719">
    <property type="entry name" value="Prot_kinase_dom"/>
</dbReference>
<keyword evidence="6 17" id="KW-1133">Transmembrane helix</keyword>
<dbReference type="Gene3D" id="1.10.510.10">
    <property type="entry name" value="Transferase(Phosphotransferase) domain 1"/>
    <property type="match status" value="1"/>
</dbReference>
<keyword evidence="4" id="KW-0732">Signal</keyword>
<dbReference type="SUPFAM" id="SSF56112">
    <property type="entry name" value="Protein kinase-like (PK-like)"/>
    <property type="match status" value="1"/>
</dbReference>
<gene>
    <name evidence="20" type="ORF">MAR_030084</name>
</gene>
<dbReference type="SUPFAM" id="SSF53822">
    <property type="entry name" value="Periplasmic binding protein-like I"/>
    <property type="match status" value="1"/>
</dbReference>
<evidence type="ECO:0000256" key="9">
    <source>
        <dbReference type="ARBA" id="ARBA00023170"/>
    </source>
</evidence>
<dbReference type="InterPro" id="IPR050401">
    <property type="entry name" value="Cyclic_nucleotide_synthase"/>
</dbReference>
<proteinExistence type="inferred from homology"/>
<organism evidence="20 21">
    <name type="scientific">Mya arenaria</name>
    <name type="common">Soft-shell clam</name>
    <dbReference type="NCBI Taxonomy" id="6604"/>
    <lineage>
        <taxon>Eukaryota</taxon>
        <taxon>Metazoa</taxon>
        <taxon>Spiralia</taxon>
        <taxon>Lophotrochozoa</taxon>
        <taxon>Mollusca</taxon>
        <taxon>Bivalvia</taxon>
        <taxon>Autobranchia</taxon>
        <taxon>Heteroconchia</taxon>
        <taxon>Euheterodonta</taxon>
        <taxon>Imparidentia</taxon>
        <taxon>Neoheterodontei</taxon>
        <taxon>Myida</taxon>
        <taxon>Myoidea</taxon>
        <taxon>Myidae</taxon>
        <taxon>Mya</taxon>
    </lineage>
</organism>
<feature type="transmembrane region" description="Helical" evidence="17">
    <location>
        <begin position="358"/>
        <end position="378"/>
    </location>
</feature>
<dbReference type="InterPro" id="IPR001170">
    <property type="entry name" value="ANPR/GUC"/>
</dbReference>
<feature type="domain" description="Guanylate cyclase" evidence="19">
    <location>
        <begin position="755"/>
        <end position="885"/>
    </location>
</feature>
<dbReference type="Pfam" id="PF00211">
    <property type="entry name" value="Guanylate_cyc"/>
    <property type="match status" value="1"/>
</dbReference>
<dbReference type="InterPro" id="IPR001245">
    <property type="entry name" value="Ser-Thr/Tyr_kinase_cat_dom"/>
</dbReference>
<dbReference type="SMART" id="SM00220">
    <property type="entry name" value="S_TKc"/>
    <property type="match status" value="1"/>
</dbReference>
<dbReference type="Gene3D" id="3.30.70.1230">
    <property type="entry name" value="Nucleotide cyclase"/>
    <property type="match status" value="1"/>
</dbReference>
<dbReference type="Proteomes" id="UP001164746">
    <property type="component" value="Chromosome 2"/>
</dbReference>
<dbReference type="InterPro" id="IPR011009">
    <property type="entry name" value="Kinase-like_dom_sf"/>
</dbReference>
<evidence type="ECO:0000256" key="15">
    <source>
        <dbReference type="SAM" id="Coils"/>
    </source>
</evidence>
<keyword evidence="3 17" id="KW-0812">Transmembrane</keyword>
<evidence type="ECO:0000256" key="10">
    <source>
        <dbReference type="ARBA" id="ARBA00023180"/>
    </source>
</evidence>
<dbReference type="InterPro" id="IPR018297">
    <property type="entry name" value="A/G_cyclase_CS"/>
</dbReference>
<dbReference type="SUPFAM" id="SSF55073">
    <property type="entry name" value="Nucleotide cyclase"/>
    <property type="match status" value="1"/>
</dbReference>
<evidence type="ECO:0000256" key="13">
    <source>
        <dbReference type="RuleBase" id="RU000405"/>
    </source>
</evidence>
<evidence type="ECO:0000256" key="6">
    <source>
        <dbReference type="ARBA" id="ARBA00022989"/>
    </source>
</evidence>
<evidence type="ECO:0000259" key="19">
    <source>
        <dbReference type="PROSITE" id="PS50125"/>
    </source>
</evidence>
<keyword evidence="5" id="KW-0547">Nucleotide-binding</keyword>
<evidence type="ECO:0000256" key="11">
    <source>
        <dbReference type="ARBA" id="ARBA00023239"/>
    </source>
</evidence>
<dbReference type="InterPro" id="IPR001828">
    <property type="entry name" value="ANF_lig-bd_rcpt"/>
</dbReference>
<evidence type="ECO:0000256" key="16">
    <source>
        <dbReference type="SAM" id="MobiDB-lite"/>
    </source>
</evidence>
<dbReference type="CDD" id="cd07302">
    <property type="entry name" value="CHD"/>
    <property type="match status" value="1"/>
</dbReference>
<evidence type="ECO:0000256" key="1">
    <source>
        <dbReference type="ARBA" id="ARBA00004479"/>
    </source>
</evidence>
<reference evidence="20" key="1">
    <citation type="submission" date="2022-11" db="EMBL/GenBank/DDBJ databases">
        <title>Centuries of genome instability and evolution in soft-shell clam transmissible cancer (bioRxiv).</title>
        <authorList>
            <person name="Hart S.F.M."/>
            <person name="Yonemitsu M.A."/>
            <person name="Giersch R.M."/>
            <person name="Beal B.F."/>
            <person name="Arriagada G."/>
            <person name="Davis B.W."/>
            <person name="Ostrander E.A."/>
            <person name="Goff S.P."/>
            <person name="Metzger M.J."/>
        </authorList>
    </citation>
    <scope>NUCLEOTIDE SEQUENCE</scope>
    <source>
        <strain evidence="20">MELC-2E11</strain>
        <tissue evidence="20">Siphon/mantle</tissue>
    </source>
</reference>
<feature type="region of interest" description="Disordered" evidence="16">
    <location>
        <begin position="1095"/>
        <end position="1118"/>
    </location>
</feature>
<keyword evidence="21" id="KW-1185">Reference proteome</keyword>
<dbReference type="Gene3D" id="3.40.50.2300">
    <property type="match status" value="3"/>
</dbReference>
<dbReference type="InterPro" id="IPR029787">
    <property type="entry name" value="Nucleotide_cyclase"/>
</dbReference>
<dbReference type="PANTHER" id="PTHR11920:SF335">
    <property type="entry name" value="GUANYLATE CYCLASE"/>
    <property type="match status" value="1"/>
</dbReference>
<comment type="subcellular location">
    <subcellularLocation>
        <location evidence="1">Membrane</location>
        <topology evidence="1">Single-pass type I membrane protein</topology>
    </subcellularLocation>
</comment>
<evidence type="ECO:0000256" key="2">
    <source>
        <dbReference type="ARBA" id="ARBA00012202"/>
    </source>
</evidence>
<dbReference type="Pfam" id="PF01094">
    <property type="entry name" value="ANF_receptor"/>
    <property type="match status" value="1"/>
</dbReference>
<dbReference type="EC" id="4.6.1.2" evidence="2 14"/>
<feature type="domain" description="Protein kinase" evidence="18">
    <location>
        <begin position="417"/>
        <end position="683"/>
    </location>
</feature>
<evidence type="ECO:0000256" key="4">
    <source>
        <dbReference type="ARBA" id="ARBA00022729"/>
    </source>
</evidence>
<dbReference type="PANTHER" id="PTHR11920">
    <property type="entry name" value="GUANYLYL CYCLASE"/>
    <property type="match status" value="1"/>
</dbReference>
<dbReference type="EMBL" id="CP111013">
    <property type="protein sequence ID" value="WAQ97394.1"/>
    <property type="molecule type" value="Genomic_DNA"/>
</dbReference>
<evidence type="ECO:0000256" key="7">
    <source>
        <dbReference type="ARBA" id="ARBA00023134"/>
    </source>
</evidence>
<dbReference type="Gene3D" id="6.10.250.780">
    <property type="match status" value="1"/>
</dbReference>
<comment type="similarity">
    <text evidence="13">Belongs to the adenylyl cyclase class-4/guanylyl cyclase family.</text>
</comment>
<protein>
    <recommendedName>
        <fullName evidence="2 14">Guanylate cyclase</fullName>
        <ecNumber evidence="2 14">4.6.1.2</ecNumber>
    </recommendedName>
</protein>
<evidence type="ECO:0000313" key="21">
    <source>
        <dbReference type="Proteomes" id="UP001164746"/>
    </source>
</evidence>